<dbReference type="KEGG" id="vg:24721827"/>
<dbReference type="HAMAP" id="MF_04112">
    <property type="entry name" value="Linr3_BPT4"/>
    <property type="match status" value="1"/>
</dbReference>
<keyword evidence="3" id="KW-1185">Reference proteome</keyword>
<comment type="function">
    <text evidence="1">Probably binds to the cytoplasmic part of the holin during lysis inhibition and stabilizes the holin-antiholin complex thereby resulting in a robust block of the hole formation.</text>
</comment>
<dbReference type="EMBL" id="KM236240">
    <property type="protein sequence ID" value="AIX12199.1"/>
    <property type="molecule type" value="Genomic_DNA"/>
</dbReference>
<organism evidence="2 3">
    <name type="scientific">Citrobacter phage Moon</name>
    <dbReference type="NCBI Taxonomy" id="1540095"/>
    <lineage>
        <taxon>Viruses</taxon>
        <taxon>Duplodnaviria</taxon>
        <taxon>Heunggongvirae</taxon>
        <taxon>Uroviricota</taxon>
        <taxon>Caudoviricetes</taxon>
        <taxon>Pantevenvirales</taxon>
        <taxon>Straboviridae</taxon>
        <taxon>Tevenvirinae</taxon>
        <taxon>Moonvirus</taxon>
        <taxon>Moonvirus moon</taxon>
    </lineage>
</organism>
<gene>
    <name evidence="2" type="ORF">CPT_Moon228</name>
</gene>
<comment type="subunit">
    <text evidence="1">Homooligomer. Interacts with holin (via N-terminus).</text>
</comment>
<evidence type="ECO:0000313" key="2">
    <source>
        <dbReference type="EMBL" id="AIX12199.1"/>
    </source>
</evidence>
<protein>
    <recommendedName>
        <fullName evidence="1">Lysis inhibition accessory protein</fullName>
    </recommendedName>
</protein>
<name>A0A0A0YPE4_9CAUD</name>
<dbReference type="InterPro" id="IPR034688">
    <property type="entry name" value="Linr3"/>
</dbReference>
<proteinExistence type="inferred from homology"/>
<dbReference type="GO" id="GO:0140678">
    <property type="term" value="F:molecular function inhibitor activity"/>
    <property type="evidence" value="ECO:0007669"/>
    <property type="project" value="UniProtKB-UniRule"/>
</dbReference>
<sequence>MSMHKQLEHALTLQRTAWNAGHENYGASIDVYAEALEVLKGFKHLNPVQADLRDALVEKDELKFAKSLCSSARKAVRHFVVTLK</sequence>
<dbReference type="GeneID" id="24721827"/>
<reference evidence="2 3" key="1">
    <citation type="journal article" date="2015" name="Genome Announc.">
        <title>Complete Genome Sequence of Citrobacter freundii Myophage Moon.</title>
        <authorList>
            <person name="Edwards G.B."/>
            <person name="Luna A.J."/>
            <person name="Hernandez A.C."/>
            <person name="Kuty Everett G.F."/>
        </authorList>
    </citation>
    <scope>NUCLEOTIDE SEQUENCE [LARGE SCALE GENOMIC DNA]</scope>
</reference>
<dbReference type="Proteomes" id="UP000030323">
    <property type="component" value="Segment"/>
</dbReference>
<dbReference type="RefSeq" id="YP_009146661.1">
    <property type="nucleotide sequence ID" value="NC_027331.1"/>
</dbReference>
<accession>A0A0A0YPE4</accession>
<feature type="site" description="Interaction with holin" evidence="1">
    <location>
        <position position="44"/>
    </location>
</feature>
<evidence type="ECO:0000313" key="3">
    <source>
        <dbReference type="Proteomes" id="UP000030323"/>
    </source>
</evidence>
<comment type="similarity">
    <text evidence="1">Belongs to the T4likevirus lysis inhibition accessory protein rIII family.</text>
</comment>
<evidence type="ECO:0000256" key="1">
    <source>
        <dbReference type="HAMAP-Rule" id="MF_04112"/>
    </source>
</evidence>